<feature type="compositionally biased region" description="Gly residues" evidence="1">
    <location>
        <begin position="710"/>
        <end position="726"/>
    </location>
</feature>
<protein>
    <recommendedName>
        <fullName evidence="4">HCP-like protein</fullName>
    </recommendedName>
</protein>
<dbReference type="SUPFAM" id="SSF81901">
    <property type="entry name" value="HCP-like"/>
    <property type="match status" value="1"/>
</dbReference>
<keyword evidence="3" id="KW-1185">Reference proteome</keyword>
<dbReference type="EMBL" id="JAHRHY010000009">
    <property type="protein sequence ID" value="KAG9066741.1"/>
    <property type="molecule type" value="Genomic_DNA"/>
</dbReference>
<dbReference type="GO" id="GO:0032153">
    <property type="term" value="C:cell division site"/>
    <property type="evidence" value="ECO:0007669"/>
    <property type="project" value="TreeGrafter"/>
</dbReference>
<accession>A0A9P7XT94</accession>
<feature type="compositionally biased region" description="Polar residues" evidence="1">
    <location>
        <begin position="202"/>
        <end position="225"/>
    </location>
</feature>
<dbReference type="PANTHER" id="PTHR43628:SF1">
    <property type="entry name" value="CHITIN SYNTHASE REGULATORY FACTOR 2-RELATED"/>
    <property type="match status" value="1"/>
</dbReference>
<proteinExistence type="predicted"/>
<feature type="compositionally biased region" description="Polar residues" evidence="1">
    <location>
        <begin position="584"/>
        <end position="593"/>
    </location>
</feature>
<gene>
    <name evidence="2" type="ORF">KI688_012650</name>
</gene>
<feature type="region of interest" description="Disordered" evidence="1">
    <location>
        <begin position="14"/>
        <end position="39"/>
    </location>
</feature>
<organism evidence="2 3">
    <name type="scientific">Linnemannia hyalina</name>
    <dbReference type="NCBI Taxonomy" id="64524"/>
    <lineage>
        <taxon>Eukaryota</taxon>
        <taxon>Fungi</taxon>
        <taxon>Fungi incertae sedis</taxon>
        <taxon>Mucoromycota</taxon>
        <taxon>Mortierellomycotina</taxon>
        <taxon>Mortierellomycetes</taxon>
        <taxon>Mortierellales</taxon>
        <taxon>Mortierellaceae</taxon>
        <taxon>Linnemannia</taxon>
    </lineage>
</organism>
<feature type="compositionally biased region" description="Polar residues" evidence="1">
    <location>
        <begin position="638"/>
        <end position="648"/>
    </location>
</feature>
<evidence type="ECO:0000313" key="2">
    <source>
        <dbReference type="EMBL" id="KAG9066741.1"/>
    </source>
</evidence>
<feature type="region of interest" description="Disordered" evidence="1">
    <location>
        <begin position="99"/>
        <end position="359"/>
    </location>
</feature>
<dbReference type="Gene3D" id="1.25.40.10">
    <property type="entry name" value="Tetratricopeptide repeat domain"/>
    <property type="match status" value="1"/>
</dbReference>
<feature type="compositionally biased region" description="Polar residues" evidence="1">
    <location>
        <begin position="505"/>
        <end position="530"/>
    </location>
</feature>
<evidence type="ECO:0008006" key="4">
    <source>
        <dbReference type="Google" id="ProtNLM"/>
    </source>
</evidence>
<feature type="compositionally biased region" description="Polar residues" evidence="1">
    <location>
        <begin position="102"/>
        <end position="117"/>
    </location>
</feature>
<name>A0A9P7XT94_9FUNG</name>
<feature type="compositionally biased region" description="Polar residues" evidence="1">
    <location>
        <begin position="340"/>
        <end position="356"/>
    </location>
</feature>
<dbReference type="OrthoDB" id="2148946at2759"/>
<feature type="compositionally biased region" description="Low complexity" evidence="1">
    <location>
        <begin position="14"/>
        <end position="37"/>
    </location>
</feature>
<dbReference type="InterPro" id="IPR006597">
    <property type="entry name" value="Sel1-like"/>
</dbReference>
<feature type="compositionally biased region" description="Basic and acidic residues" evidence="1">
    <location>
        <begin position="379"/>
        <end position="388"/>
    </location>
</feature>
<dbReference type="AlphaFoldDB" id="A0A9P7XT94"/>
<reference evidence="2" key="1">
    <citation type="submission" date="2021-06" db="EMBL/GenBank/DDBJ databases">
        <title>Genome Sequence of Mortierella hyaline Strain SCG-10, a Cold-Adapted, Nitrate-Reducing Fungus Isolated from Soil in Minnesota, USA.</title>
        <authorList>
            <person name="Aldossari N."/>
        </authorList>
    </citation>
    <scope>NUCLEOTIDE SEQUENCE</scope>
    <source>
        <strain evidence="2">SCG-10</strain>
    </source>
</reference>
<evidence type="ECO:0000313" key="3">
    <source>
        <dbReference type="Proteomes" id="UP000707451"/>
    </source>
</evidence>
<feature type="compositionally biased region" description="Polar residues" evidence="1">
    <location>
        <begin position="461"/>
        <end position="472"/>
    </location>
</feature>
<feature type="region of interest" description="Disordered" evidence="1">
    <location>
        <begin position="374"/>
        <end position="726"/>
    </location>
</feature>
<evidence type="ECO:0000256" key="1">
    <source>
        <dbReference type="SAM" id="MobiDB-lite"/>
    </source>
</evidence>
<sequence>MTAKPDQYYQYYPQQQRQDQQQQQHFYYQQKQQQQQQFPFHGKTPVYTLYPDILQKPSVNQILPISNKQFLPANHRKLSSSSSSSKNNSTRTAITITMGASYDTNTQSSFSSTKPSPHQQHHNQNQHRTDTNLGYSQQQQNQQKHSPRTASTAKGAPVSPISPSNPASMGYITANKSTARVTTVDEVQSRSRAKTVGEGQSRYDQSQYQQPRTIPTVTLTSTAAKEQSAPAVSPRAHGQQTQAHYGGPVPRPRAASAAAQTHNAKSQVYGQGQQQHVQSQGQGYGQEQGLDNMKQSPSMGSGGFAPKSPSSPSSHSFAQQNSRASPSSKTALSPPLPKQGSASSFYSLPSPTTSDRPSLLTVIPSASLALSFDQDSDLDYPHDQEKHQQQALEYQRRLQQKPPPKQGEEGSDDDSDSGSVRSYRRSIHRLSMTYKGRPGVPNISVFSSNQRSNVIHHDRSASGSSELSNSQMMIRDQREARLQHQQQQQPPQQQQQHHHQQHQQSHSGKPNANASYTKQEPYGSGSSLASIDQRPRQEDGRPVMVRANTSQSPPSQRPRDIHIPERSSSADTLHYRSKSEGRPGQSTAYGQQTHHQHHPMPASPSFPSRSQMDPRPSHDSQRTYQQLDPRPSHESSKSQRPQHLNVSPISPRGGRAPGGYGPGPEPTLNNGPLSPGANGGSSYSQNPGRSGGSNGGASHHPLPTSSRGPVGYGQGANAGPGGAAGGVGGPVKLHPVYHLPTNGYVRPEEAFGPSNPMPEKAEDFVRQGIEFHEIGEISKATQYFRSAAEMGDPVGMLMYGLSVRHGWGCKANRQLAFQYLQKSAEHAVGDLKSRDSFASKAAKGELVLAIYELGICFRHGWGAEKNKKTAAYYFEIAANLGDPDAQNDLAWCYFHGVGVKKDMYKSAKYYRLAAAQGMSTMGNSWIWKDKYGGPTSPTTPDKGHYHHNTLAALG</sequence>
<dbReference type="InterPro" id="IPR052945">
    <property type="entry name" value="Mitotic_Regulator"/>
</dbReference>
<feature type="compositionally biased region" description="Low complexity" evidence="1">
    <location>
        <begin position="266"/>
        <end position="289"/>
    </location>
</feature>
<dbReference type="Pfam" id="PF08238">
    <property type="entry name" value="Sel1"/>
    <property type="match status" value="4"/>
</dbReference>
<dbReference type="Proteomes" id="UP000707451">
    <property type="component" value="Unassembled WGS sequence"/>
</dbReference>
<feature type="compositionally biased region" description="Polar residues" evidence="1">
    <location>
        <begin position="444"/>
        <end position="453"/>
    </location>
</feature>
<dbReference type="InterPro" id="IPR011990">
    <property type="entry name" value="TPR-like_helical_dom_sf"/>
</dbReference>
<comment type="caution">
    <text evidence="2">The sequence shown here is derived from an EMBL/GenBank/DDBJ whole genome shotgun (WGS) entry which is preliminary data.</text>
</comment>
<feature type="compositionally biased region" description="Polar residues" evidence="1">
    <location>
        <begin position="317"/>
        <end position="331"/>
    </location>
</feature>
<feature type="compositionally biased region" description="Low complexity" evidence="1">
    <location>
        <begin position="304"/>
        <end position="316"/>
    </location>
</feature>
<dbReference type="SMART" id="SM00671">
    <property type="entry name" value="SEL1"/>
    <property type="match status" value="3"/>
</dbReference>
<feature type="compositionally biased region" description="Low complexity" evidence="1">
    <location>
        <begin position="483"/>
        <end position="495"/>
    </location>
</feature>
<dbReference type="GO" id="GO:0010972">
    <property type="term" value="P:negative regulation of G2/M transition of mitotic cell cycle"/>
    <property type="evidence" value="ECO:0007669"/>
    <property type="project" value="TreeGrafter"/>
</dbReference>
<dbReference type="PANTHER" id="PTHR43628">
    <property type="entry name" value="ACTIVATOR OF C KINASE PROTEIN 1-RELATED"/>
    <property type="match status" value="1"/>
</dbReference>